<protein>
    <recommendedName>
        <fullName evidence="3">Accessory factor UbiK family protein</fullName>
    </recommendedName>
</protein>
<proteinExistence type="predicted"/>
<accession>A0ABV5TQA5</accession>
<evidence type="ECO:0008006" key="3">
    <source>
        <dbReference type="Google" id="ProtNLM"/>
    </source>
</evidence>
<evidence type="ECO:0000313" key="2">
    <source>
        <dbReference type="Proteomes" id="UP001589610"/>
    </source>
</evidence>
<dbReference type="EMBL" id="JBHMBS010000031">
    <property type="protein sequence ID" value="MFB9681189.1"/>
    <property type="molecule type" value="Genomic_DNA"/>
</dbReference>
<dbReference type="Proteomes" id="UP001589610">
    <property type="component" value="Unassembled WGS sequence"/>
</dbReference>
<dbReference type="RefSeq" id="WP_344747131.1">
    <property type="nucleotide sequence ID" value="NZ_BAAAWW010000117.1"/>
</dbReference>
<sequence length="69" mass="7620">MGLTEDIVERLVTAVLDAVDVEMEGIPAGQKERILAAARSRMVEPQAEAARAIRDARFSAQRVARNRSR</sequence>
<evidence type="ECO:0000313" key="1">
    <source>
        <dbReference type="EMBL" id="MFB9681189.1"/>
    </source>
</evidence>
<keyword evidence="2" id="KW-1185">Reference proteome</keyword>
<gene>
    <name evidence="1" type="ORF">ACFFRH_37415</name>
</gene>
<comment type="caution">
    <text evidence="1">The sequence shown here is derived from an EMBL/GenBank/DDBJ whole genome shotgun (WGS) entry which is preliminary data.</text>
</comment>
<organism evidence="1 2">
    <name type="scientific">Streptosporangium vulgare</name>
    <dbReference type="NCBI Taxonomy" id="46190"/>
    <lineage>
        <taxon>Bacteria</taxon>
        <taxon>Bacillati</taxon>
        <taxon>Actinomycetota</taxon>
        <taxon>Actinomycetes</taxon>
        <taxon>Streptosporangiales</taxon>
        <taxon>Streptosporangiaceae</taxon>
        <taxon>Streptosporangium</taxon>
    </lineage>
</organism>
<reference evidence="1 2" key="1">
    <citation type="submission" date="2024-09" db="EMBL/GenBank/DDBJ databases">
        <authorList>
            <person name="Sun Q."/>
            <person name="Mori K."/>
        </authorList>
    </citation>
    <scope>NUCLEOTIDE SEQUENCE [LARGE SCALE GENOMIC DNA]</scope>
    <source>
        <strain evidence="1 2">JCM 3028</strain>
    </source>
</reference>
<name>A0ABV5TQA5_9ACTN</name>